<sequence length="501" mass="54175">MFHAGDLNSGISAAISEQKLVACFIAAPPDSSANNSANTSADSTLWEEEWLPDLQEIIADKAVLLRMERGSKEAGFLNAFCSIDRAPTLIVVHNGRVLEKLEGGVSRDDFVERLLRALGVEGMDESATAEDATVEEATASGPVHPDAAPLQPTQSTPAQASSTPQQLFPDRAARLEADRLAREAAEKEARNARTEARRNEAEEAHAAHQDKGKQRATTENSEKQRARDAWIYEQKQRKDEAKKERERILNQIESDRQERKAKAARAKQAETQQEGASSPLPDARMAETKRSAGAGGMCSLQLRLFDGTSVRGRFSAPTATLAKDVRNFVKEQAPPGSGGADIPYSFRQILAPNPSRSIEVSEEHQTLSELDLVPNATLVLVPVAGAVASAYNPADAGYLGWASSWLNYGYSSLPNVSYYLPSFSRLYMGGTADPSERSNVEGAAMAGADTLPAAADAGEGSAAKVRVKTLADQREEQRKREGTEFYNGNSLGFEPRKGDED</sequence>
<dbReference type="AlphaFoldDB" id="M2NHB3"/>
<dbReference type="Proteomes" id="UP000011761">
    <property type="component" value="Unassembled WGS sequence"/>
</dbReference>
<evidence type="ECO:0000256" key="1">
    <source>
        <dbReference type="SAM" id="MobiDB-lite"/>
    </source>
</evidence>
<dbReference type="KEGG" id="bcom:BAUCODRAFT_67495"/>
<feature type="region of interest" description="Disordered" evidence="1">
    <location>
        <begin position="183"/>
        <end position="292"/>
    </location>
</feature>
<dbReference type="OMA" id="FEPNNTS"/>
<evidence type="ECO:0000313" key="4">
    <source>
        <dbReference type="Proteomes" id="UP000011761"/>
    </source>
</evidence>
<dbReference type="Pfam" id="PF00789">
    <property type="entry name" value="UBX"/>
    <property type="match status" value="1"/>
</dbReference>
<dbReference type="GeneID" id="19116364"/>
<dbReference type="InterPro" id="IPR029071">
    <property type="entry name" value="Ubiquitin-like_domsf"/>
</dbReference>
<name>M2NHB3_BAUPA</name>
<dbReference type="EMBL" id="KB445553">
    <property type="protein sequence ID" value="EMC98415.1"/>
    <property type="molecule type" value="Genomic_DNA"/>
</dbReference>
<dbReference type="RefSeq" id="XP_007674679.1">
    <property type="nucleotide sequence ID" value="XM_007676489.1"/>
</dbReference>
<evidence type="ECO:0000313" key="3">
    <source>
        <dbReference type="EMBL" id="EMC98415.1"/>
    </source>
</evidence>
<dbReference type="PROSITE" id="PS50033">
    <property type="entry name" value="UBX"/>
    <property type="match status" value="1"/>
</dbReference>
<dbReference type="Gene3D" id="3.10.20.90">
    <property type="entry name" value="Phosphatidylinositol 3-kinase Catalytic Subunit, Chain A, domain 1"/>
    <property type="match status" value="1"/>
</dbReference>
<dbReference type="GO" id="GO:0036503">
    <property type="term" value="P:ERAD pathway"/>
    <property type="evidence" value="ECO:0007669"/>
    <property type="project" value="TreeGrafter"/>
</dbReference>
<dbReference type="eggNOG" id="KOG2689">
    <property type="taxonomic scope" value="Eukaryota"/>
</dbReference>
<gene>
    <name evidence="3" type="ORF">BAUCODRAFT_67495</name>
</gene>
<keyword evidence="4" id="KW-1185">Reference proteome</keyword>
<feature type="compositionally biased region" description="Basic and acidic residues" evidence="1">
    <location>
        <begin position="470"/>
        <end position="483"/>
    </location>
</feature>
<dbReference type="SMART" id="SM00166">
    <property type="entry name" value="UBX"/>
    <property type="match status" value="1"/>
</dbReference>
<accession>M2NHB3</accession>
<feature type="domain" description="UBX" evidence="2">
    <location>
        <begin position="293"/>
        <end position="380"/>
    </location>
</feature>
<protein>
    <recommendedName>
        <fullName evidence="2">UBX domain-containing protein</fullName>
    </recommendedName>
</protein>
<feature type="compositionally biased region" description="Basic and acidic residues" evidence="1">
    <location>
        <begin position="183"/>
        <end position="213"/>
    </location>
</feature>
<dbReference type="PANTHER" id="PTHR46424">
    <property type="entry name" value="UBX DOMAIN-CONTAINING PROTEIN 4"/>
    <property type="match status" value="1"/>
</dbReference>
<feature type="compositionally biased region" description="Acidic residues" evidence="1">
    <location>
        <begin position="125"/>
        <end position="134"/>
    </location>
</feature>
<dbReference type="OrthoDB" id="2445133at2759"/>
<evidence type="ECO:0000259" key="2">
    <source>
        <dbReference type="PROSITE" id="PS50033"/>
    </source>
</evidence>
<reference evidence="3 4" key="1">
    <citation type="journal article" date="2012" name="PLoS Pathog.">
        <title>Diverse lifestyles and strategies of plant pathogenesis encoded in the genomes of eighteen Dothideomycetes fungi.</title>
        <authorList>
            <person name="Ohm R.A."/>
            <person name="Feau N."/>
            <person name="Henrissat B."/>
            <person name="Schoch C.L."/>
            <person name="Horwitz B.A."/>
            <person name="Barry K.W."/>
            <person name="Condon B.J."/>
            <person name="Copeland A.C."/>
            <person name="Dhillon B."/>
            <person name="Glaser F."/>
            <person name="Hesse C.N."/>
            <person name="Kosti I."/>
            <person name="LaButti K."/>
            <person name="Lindquist E.A."/>
            <person name="Lucas S."/>
            <person name="Salamov A.A."/>
            <person name="Bradshaw R.E."/>
            <person name="Ciuffetti L."/>
            <person name="Hamelin R.C."/>
            <person name="Kema G.H.J."/>
            <person name="Lawrence C."/>
            <person name="Scott J.A."/>
            <person name="Spatafora J.W."/>
            <person name="Turgeon B.G."/>
            <person name="de Wit P.J.G.M."/>
            <person name="Zhong S."/>
            <person name="Goodwin S.B."/>
            <person name="Grigoriev I.V."/>
        </authorList>
    </citation>
    <scope>NUCLEOTIDE SEQUENCE [LARGE SCALE GENOMIC DNA]</scope>
    <source>
        <strain evidence="3 4">UAMH 10762</strain>
    </source>
</reference>
<feature type="region of interest" description="Disordered" evidence="1">
    <location>
        <begin position="125"/>
        <end position="167"/>
    </location>
</feature>
<feature type="compositionally biased region" description="Basic and acidic residues" evidence="1">
    <location>
        <begin position="220"/>
        <end position="261"/>
    </location>
</feature>
<dbReference type="STRING" id="717646.M2NHB3"/>
<dbReference type="HOGENOM" id="CLU_035996_0_0_1"/>
<proteinExistence type="predicted"/>
<dbReference type="InterPro" id="IPR001012">
    <property type="entry name" value="UBX_dom"/>
</dbReference>
<organism evidence="3 4">
    <name type="scientific">Baudoinia panamericana (strain UAMH 10762)</name>
    <name type="common">Angels' share fungus</name>
    <name type="synonym">Baudoinia compniacensis (strain UAMH 10762)</name>
    <dbReference type="NCBI Taxonomy" id="717646"/>
    <lineage>
        <taxon>Eukaryota</taxon>
        <taxon>Fungi</taxon>
        <taxon>Dikarya</taxon>
        <taxon>Ascomycota</taxon>
        <taxon>Pezizomycotina</taxon>
        <taxon>Dothideomycetes</taxon>
        <taxon>Dothideomycetidae</taxon>
        <taxon>Mycosphaerellales</taxon>
        <taxon>Teratosphaeriaceae</taxon>
        <taxon>Baudoinia</taxon>
    </lineage>
</organism>
<dbReference type="PANTHER" id="PTHR46424:SF1">
    <property type="entry name" value="UBX DOMAIN-CONTAINING PROTEIN 4"/>
    <property type="match status" value="1"/>
</dbReference>
<dbReference type="GO" id="GO:0005783">
    <property type="term" value="C:endoplasmic reticulum"/>
    <property type="evidence" value="ECO:0007669"/>
    <property type="project" value="TreeGrafter"/>
</dbReference>
<feature type="region of interest" description="Disordered" evidence="1">
    <location>
        <begin position="470"/>
        <end position="501"/>
    </location>
</feature>
<dbReference type="SUPFAM" id="SSF54236">
    <property type="entry name" value="Ubiquitin-like"/>
    <property type="match status" value="1"/>
</dbReference>
<feature type="compositionally biased region" description="Polar residues" evidence="1">
    <location>
        <begin position="151"/>
        <end position="166"/>
    </location>
</feature>
<dbReference type="CDD" id="cd01767">
    <property type="entry name" value="UBX"/>
    <property type="match status" value="1"/>
</dbReference>